<dbReference type="Proteomes" id="UP000825729">
    <property type="component" value="Unassembled WGS sequence"/>
</dbReference>
<proteinExistence type="predicted"/>
<feature type="transmembrane region" description="Helical" evidence="2">
    <location>
        <begin position="65"/>
        <end position="86"/>
    </location>
</feature>
<keyword evidence="2" id="KW-1133">Transmembrane helix</keyword>
<keyword evidence="4" id="KW-1185">Reference proteome</keyword>
<dbReference type="GO" id="GO:0009507">
    <property type="term" value="C:chloroplast"/>
    <property type="evidence" value="ECO:0007669"/>
    <property type="project" value="TreeGrafter"/>
</dbReference>
<keyword evidence="2" id="KW-0812">Transmembrane</keyword>
<dbReference type="AlphaFoldDB" id="A0AAV7EDP9"/>
<sequence>MTTGGIMGGSDFRSNSSEDDRPSYPSTCPHCFQSTCTCYSRLPASALSGNRVNQEKSSSATRTKWGFIVWALALFFLLPKLATMFFGSRDAPEQISVVKIQLGFPGTASTLQRDLNLIAETADTSSREGFNLVLKETLFALRRHQTYCLYGFSSVDIKENFEEGKKWFDQLFNEELQKIDNVTLLNVNGIKQSRGSDNPEAPNNGYIVVTVLVATKGVYESPDVIDGKVDLKELLENLGSVPPKINLAVQIIWTPQTEKDTLSRYEFLEKYLLLEQNSYDGSNIALFYNRKY</sequence>
<name>A0AAV7EDP9_ARIFI</name>
<accession>A0AAV7EDP9</accession>
<gene>
    <name evidence="3" type="ORF">H6P81_013088</name>
</gene>
<protein>
    <submittedName>
        <fullName evidence="3">Uncharacterized protein</fullName>
    </submittedName>
</protein>
<dbReference type="EMBL" id="JAINDJ010000005">
    <property type="protein sequence ID" value="KAG9446960.1"/>
    <property type="molecule type" value="Genomic_DNA"/>
</dbReference>
<dbReference type="PANTHER" id="PTHR33975">
    <property type="entry name" value="MYELIN-ASSOCIATED OLIGODENDROCYTE BASIC PROTEIN"/>
    <property type="match status" value="1"/>
</dbReference>
<feature type="region of interest" description="Disordered" evidence="1">
    <location>
        <begin position="1"/>
        <end position="21"/>
    </location>
</feature>
<evidence type="ECO:0000313" key="3">
    <source>
        <dbReference type="EMBL" id="KAG9446960.1"/>
    </source>
</evidence>
<comment type="caution">
    <text evidence="3">The sequence shown here is derived from an EMBL/GenBank/DDBJ whole genome shotgun (WGS) entry which is preliminary data.</text>
</comment>
<reference evidence="3 4" key="1">
    <citation type="submission" date="2021-07" db="EMBL/GenBank/DDBJ databases">
        <title>The Aristolochia fimbriata genome: insights into angiosperm evolution, floral development and chemical biosynthesis.</title>
        <authorList>
            <person name="Jiao Y."/>
        </authorList>
    </citation>
    <scope>NUCLEOTIDE SEQUENCE [LARGE SCALE GENOMIC DNA]</scope>
    <source>
        <strain evidence="3">IBCAS-2021</strain>
        <tissue evidence="3">Leaf</tissue>
    </source>
</reference>
<keyword evidence="2" id="KW-0472">Membrane</keyword>
<dbReference type="InterPro" id="IPR010903">
    <property type="entry name" value="DUF1517"/>
</dbReference>
<organism evidence="3 4">
    <name type="scientific">Aristolochia fimbriata</name>
    <name type="common">White veined hardy Dutchman's pipe vine</name>
    <dbReference type="NCBI Taxonomy" id="158543"/>
    <lineage>
        <taxon>Eukaryota</taxon>
        <taxon>Viridiplantae</taxon>
        <taxon>Streptophyta</taxon>
        <taxon>Embryophyta</taxon>
        <taxon>Tracheophyta</taxon>
        <taxon>Spermatophyta</taxon>
        <taxon>Magnoliopsida</taxon>
        <taxon>Magnoliidae</taxon>
        <taxon>Piperales</taxon>
        <taxon>Aristolochiaceae</taxon>
        <taxon>Aristolochia</taxon>
    </lineage>
</organism>
<evidence type="ECO:0000256" key="1">
    <source>
        <dbReference type="SAM" id="MobiDB-lite"/>
    </source>
</evidence>
<evidence type="ECO:0000313" key="4">
    <source>
        <dbReference type="Proteomes" id="UP000825729"/>
    </source>
</evidence>
<dbReference type="InterPro" id="IPR053023">
    <property type="entry name" value="FLAP_modulator"/>
</dbReference>
<dbReference type="Pfam" id="PF07466">
    <property type="entry name" value="DUF1517"/>
    <property type="match status" value="1"/>
</dbReference>
<evidence type="ECO:0000256" key="2">
    <source>
        <dbReference type="SAM" id="Phobius"/>
    </source>
</evidence>
<dbReference type="PANTHER" id="PTHR33975:SF2">
    <property type="entry name" value="MYELIN-ASSOCIATED OLIGODENDROCYTE BASIC PROTEIN"/>
    <property type="match status" value="1"/>
</dbReference>